<dbReference type="PROSITE" id="PS51257">
    <property type="entry name" value="PROKAR_LIPOPROTEIN"/>
    <property type="match status" value="1"/>
</dbReference>
<name>A0A953M1G2_9BACT</name>
<feature type="signal peptide" evidence="1">
    <location>
        <begin position="1"/>
        <end position="17"/>
    </location>
</feature>
<dbReference type="EMBL" id="JAIOIV010000053">
    <property type="protein sequence ID" value="MBZ0155897.1"/>
    <property type="molecule type" value="Genomic_DNA"/>
</dbReference>
<dbReference type="AlphaFoldDB" id="A0A953M1G2"/>
<dbReference type="Proteomes" id="UP000705867">
    <property type="component" value="Unassembled WGS sequence"/>
</dbReference>
<reference evidence="2" key="2">
    <citation type="submission" date="2021-08" db="EMBL/GenBank/DDBJ databases">
        <authorList>
            <person name="Dalcin Martins P."/>
        </authorList>
    </citation>
    <scope>NUCLEOTIDE SEQUENCE</scope>
    <source>
        <strain evidence="2">MAG_39</strain>
    </source>
</reference>
<protein>
    <recommendedName>
        <fullName evidence="4">Lipoprotein SmpA/OmlA domain-containing protein</fullName>
    </recommendedName>
</protein>
<evidence type="ECO:0008006" key="4">
    <source>
        <dbReference type="Google" id="ProtNLM"/>
    </source>
</evidence>
<proteinExistence type="predicted"/>
<organism evidence="2 3">
    <name type="scientific">Candidatus Nitrobium versatile</name>
    <dbReference type="NCBI Taxonomy" id="2884831"/>
    <lineage>
        <taxon>Bacteria</taxon>
        <taxon>Pseudomonadati</taxon>
        <taxon>Nitrospirota</taxon>
        <taxon>Nitrospiria</taxon>
        <taxon>Nitrospirales</taxon>
        <taxon>Nitrospiraceae</taxon>
        <taxon>Candidatus Nitrobium</taxon>
    </lineage>
</organism>
<keyword evidence="1" id="KW-0732">Signal</keyword>
<accession>A0A953M1G2</accession>
<evidence type="ECO:0000256" key="1">
    <source>
        <dbReference type="SAM" id="SignalP"/>
    </source>
</evidence>
<evidence type="ECO:0000313" key="2">
    <source>
        <dbReference type="EMBL" id="MBZ0155897.1"/>
    </source>
</evidence>
<sequence>MRIGRIMGIGAVLFAMAFSAGCTSAPVRFTHDEIKGYPLDVQERIIKGEIMLGMTQQQVRYSWGSPTTVKTSVARDGRQREEWIYSDTVGYKKRLLFVDGKLSDITEGLFLKSGQPGIKQQETK</sequence>
<gene>
    <name evidence="2" type="ORF">K8I29_06740</name>
</gene>
<feature type="chain" id="PRO_5037534232" description="Lipoprotein SmpA/OmlA domain-containing protein" evidence="1">
    <location>
        <begin position="18"/>
        <end position="124"/>
    </location>
</feature>
<evidence type="ECO:0000313" key="3">
    <source>
        <dbReference type="Proteomes" id="UP000705867"/>
    </source>
</evidence>
<reference evidence="2" key="1">
    <citation type="journal article" date="2021" name="bioRxiv">
        <title>Unraveling nitrogen, sulfur and carbon metabolic pathways and microbial community transcriptional responses to substrate deprivation and toxicity stresses in a bioreactor mimicking anoxic brackish coastal sediment conditions.</title>
        <authorList>
            <person name="Martins P.D."/>
            <person name="Echeveste M.J."/>
            <person name="Arshad A."/>
            <person name="Kurth J."/>
            <person name="Ouboter H."/>
            <person name="Jetten M.S.M."/>
            <person name="Welte C.U."/>
        </authorList>
    </citation>
    <scope>NUCLEOTIDE SEQUENCE</scope>
    <source>
        <strain evidence="2">MAG_39</strain>
    </source>
</reference>
<comment type="caution">
    <text evidence="2">The sequence shown here is derived from an EMBL/GenBank/DDBJ whole genome shotgun (WGS) entry which is preliminary data.</text>
</comment>